<dbReference type="PROSITE" id="PS50011">
    <property type="entry name" value="PROTEIN_KINASE_DOM"/>
    <property type="match status" value="1"/>
</dbReference>
<reference evidence="10" key="2">
    <citation type="submission" date="2012-11" db="EMBL/GenBank/DDBJ databases">
        <authorList>
            <person name="Kuo A."/>
            <person name="Curtis B.A."/>
            <person name="Tanifuji G."/>
            <person name="Burki F."/>
            <person name="Gruber A."/>
            <person name="Irimia M."/>
            <person name="Maruyama S."/>
            <person name="Arias M.C."/>
            <person name="Ball S.G."/>
            <person name="Gile G.H."/>
            <person name="Hirakawa Y."/>
            <person name="Hopkins J.F."/>
            <person name="Rensing S.A."/>
            <person name="Schmutz J."/>
            <person name="Symeonidi A."/>
            <person name="Elias M."/>
            <person name="Eveleigh R.J."/>
            <person name="Herman E.K."/>
            <person name="Klute M.J."/>
            <person name="Nakayama T."/>
            <person name="Obornik M."/>
            <person name="Reyes-Prieto A."/>
            <person name="Armbrust E.V."/>
            <person name="Aves S.J."/>
            <person name="Beiko R.G."/>
            <person name="Coutinho P."/>
            <person name="Dacks J.B."/>
            <person name="Durnford D.G."/>
            <person name="Fast N.M."/>
            <person name="Green B.R."/>
            <person name="Grisdale C."/>
            <person name="Hempe F."/>
            <person name="Henrissat B."/>
            <person name="Hoppner M.P."/>
            <person name="Ishida K.-I."/>
            <person name="Kim E."/>
            <person name="Koreny L."/>
            <person name="Kroth P.G."/>
            <person name="Liu Y."/>
            <person name="Malik S.-B."/>
            <person name="Maier U.G."/>
            <person name="McRose D."/>
            <person name="Mock T."/>
            <person name="Neilson J.A."/>
            <person name="Onodera N.T."/>
            <person name="Poole A.M."/>
            <person name="Pritham E.J."/>
            <person name="Richards T.A."/>
            <person name="Rocap G."/>
            <person name="Roy S.W."/>
            <person name="Sarai C."/>
            <person name="Schaack S."/>
            <person name="Shirato S."/>
            <person name="Slamovits C.H."/>
            <person name="Spencer D.F."/>
            <person name="Suzuki S."/>
            <person name="Worden A.Z."/>
            <person name="Zauner S."/>
            <person name="Barry K."/>
            <person name="Bell C."/>
            <person name="Bharti A.K."/>
            <person name="Crow J.A."/>
            <person name="Grimwood J."/>
            <person name="Kramer R."/>
            <person name="Lindquist E."/>
            <person name="Lucas S."/>
            <person name="Salamov A."/>
            <person name="McFadden G.I."/>
            <person name="Lane C.E."/>
            <person name="Keeling P.J."/>
            <person name="Gray M.W."/>
            <person name="Grigoriev I.V."/>
            <person name="Archibald J.M."/>
        </authorList>
    </citation>
    <scope>NUCLEOTIDE SEQUENCE</scope>
    <source>
        <strain evidence="10">CCMP2712</strain>
    </source>
</reference>
<feature type="compositionally biased region" description="Basic and acidic residues" evidence="6">
    <location>
        <begin position="54"/>
        <end position="63"/>
    </location>
</feature>
<proteinExistence type="predicted"/>
<dbReference type="KEGG" id="gtt:GUITHDRAFT_145000"/>
<dbReference type="GO" id="GO:0004674">
    <property type="term" value="F:protein serine/threonine kinase activity"/>
    <property type="evidence" value="ECO:0007669"/>
    <property type="project" value="UniProtKB-KW"/>
</dbReference>
<sequence>MFRWMRREGGGTGAEQARELRGFEGLEESEAAPASDDGARDRSGMVGAASISEESARREDPLKHAASVLPPIAEGPASRRKEEEKRAQGGVRMPAILKNAEQGSVHGASKEVAFSIEKNDSVELRNPIREGQIFSSSFDWLACRCGRKCAKEVGICPLQARGLARRLVDGSSMSVSQLREPRDVDGYAVGTKLHVRGGLGVGGKGVVRLKFDPFNGALVAIKSYDKRKLLHIRQLNDVVKEKSCLQNGFVVVYCSFLCDKLIRDTITGQLYLAHPFIVGVPLNCTLHDEEHLYILMEPALGTRGKQSLCSLMRRQVEISRRFSGCSLRWYAAPAASLLTAFLPQRYKFATCQLYAAQAVVALHYLHSKGFVHRNLHLESMGLDLEGRLKLMSFSAARDKNWQVVKSCFYVASNMTQGVASTFSEVSVPRVRWTHLAPEVVKQLPHDFASDWWSLGIAIYEMLCGFPPFYHEDPRVGLTLICMAKFQLPEHLNSASSNLIRRLLVVDTKNGSARGRQEERW</sequence>
<evidence type="ECO:0000256" key="6">
    <source>
        <dbReference type="SAM" id="MobiDB-lite"/>
    </source>
</evidence>
<keyword evidence="2" id="KW-0808">Transferase</keyword>
<evidence type="ECO:0000256" key="4">
    <source>
        <dbReference type="ARBA" id="ARBA00022777"/>
    </source>
</evidence>
<evidence type="ECO:0000313" key="9">
    <source>
        <dbReference type="EnsemblProtists" id="EKX37443"/>
    </source>
</evidence>
<reference evidence="8 10" key="1">
    <citation type="journal article" date="2012" name="Nature">
        <title>Algal genomes reveal evolutionary mosaicism and the fate of nucleomorphs.</title>
        <authorList>
            <consortium name="DOE Joint Genome Institute"/>
            <person name="Curtis B.A."/>
            <person name="Tanifuji G."/>
            <person name="Burki F."/>
            <person name="Gruber A."/>
            <person name="Irimia M."/>
            <person name="Maruyama S."/>
            <person name="Arias M.C."/>
            <person name="Ball S.G."/>
            <person name="Gile G.H."/>
            <person name="Hirakawa Y."/>
            <person name="Hopkins J.F."/>
            <person name="Kuo A."/>
            <person name="Rensing S.A."/>
            <person name="Schmutz J."/>
            <person name="Symeonidi A."/>
            <person name="Elias M."/>
            <person name="Eveleigh R.J."/>
            <person name="Herman E.K."/>
            <person name="Klute M.J."/>
            <person name="Nakayama T."/>
            <person name="Obornik M."/>
            <person name="Reyes-Prieto A."/>
            <person name="Armbrust E.V."/>
            <person name="Aves S.J."/>
            <person name="Beiko R.G."/>
            <person name="Coutinho P."/>
            <person name="Dacks J.B."/>
            <person name="Durnford D.G."/>
            <person name="Fast N.M."/>
            <person name="Green B.R."/>
            <person name="Grisdale C.J."/>
            <person name="Hempel F."/>
            <person name="Henrissat B."/>
            <person name="Hoppner M.P."/>
            <person name="Ishida K."/>
            <person name="Kim E."/>
            <person name="Koreny L."/>
            <person name="Kroth P.G."/>
            <person name="Liu Y."/>
            <person name="Malik S.B."/>
            <person name="Maier U.G."/>
            <person name="McRose D."/>
            <person name="Mock T."/>
            <person name="Neilson J.A."/>
            <person name="Onodera N.T."/>
            <person name="Poole A.M."/>
            <person name="Pritham E.J."/>
            <person name="Richards T.A."/>
            <person name="Rocap G."/>
            <person name="Roy S.W."/>
            <person name="Sarai C."/>
            <person name="Schaack S."/>
            <person name="Shirato S."/>
            <person name="Slamovits C.H."/>
            <person name="Spencer D.F."/>
            <person name="Suzuki S."/>
            <person name="Worden A.Z."/>
            <person name="Zauner S."/>
            <person name="Barry K."/>
            <person name="Bell C."/>
            <person name="Bharti A.K."/>
            <person name="Crow J.A."/>
            <person name="Grimwood J."/>
            <person name="Kramer R."/>
            <person name="Lindquist E."/>
            <person name="Lucas S."/>
            <person name="Salamov A."/>
            <person name="McFadden G.I."/>
            <person name="Lane C.E."/>
            <person name="Keeling P.J."/>
            <person name="Gray M.W."/>
            <person name="Grigoriev I.V."/>
            <person name="Archibald J.M."/>
        </authorList>
    </citation>
    <scope>NUCLEOTIDE SEQUENCE</scope>
    <source>
        <strain evidence="8 10">CCMP2712</strain>
    </source>
</reference>
<accession>L1IMD8</accession>
<name>L1IMD8_GUITC</name>
<gene>
    <name evidence="8" type="ORF">GUITHDRAFT_145000</name>
</gene>
<dbReference type="SUPFAM" id="SSF56112">
    <property type="entry name" value="Protein kinase-like (PK-like)"/>
    <property type="match status" value="1"/>
</dbReference>
<dbReference type="STRING" id="905079.L1IMD8"/>
<dbReference type="Gene3D" id="1.10.510.10">
    <property type="entry name" value="Transferase(Phosphotransferase) domain 1"/>
    <property type="match status" value="1"/>
</dbReference>
<dbReference type="Pfam" id="PF00069">
    <property type="entry name" value="Pkinase"/>
    <property type="match status" value="1"/>
</dbReference>
<dbReference type="GeneID" id="17294192"/>
<feature type="domain" description="Protein kinase" evidence="7">
    <location>
        <begin position="193"/>
        <end position="520"/>
    </location>
</feature>
<protein>
    <recommendedName>
        <fullName evidence="7">Protein kinase domain-containing protein</fullName>
    </recommendedName>
</protein>
<reference evidence="9" key="3">
    <citation type="submission" date="2015-06" db="UniProtKB">
        <authorList>
            <consortium name="EnsemblProtists"/>
        </authorList>
    </citation>
    <scope>IDENTIFICATION</scope>
</reference>
<evidence type="ECO:0000256" key="1">
    <source>
        <dbReference type="ARBA" id="ARBA00022527"/>
    </source>
</evidence>
<dbReference type="PaxDb" id="55529-EKX37443"/>
<dbReference type="Proteomes" id="UP000011087">
    <property type="component" value="Unassembled WGS sequence"/>
</dbReference>
<evidence type="ECO:0000256" key="2">
    <source>
        <dbReference type="ARBA" id="ARBA00022679"/>
    </source>
</evidence>
<evidence type="ECO:0000259" key="7">
    <source>
        <dbReference type="PROSITE" id="PS50011"/>
    </source>
</evidence>
<keyword evidence="3" id="KW-0547">Nucleotide-binding</keyword>
<feature type="region of interest" description="Disordered" evidence="6">
    <location>
        <begin position="1"/>
        <end position="89"/>
    </location>
</feature>
<dbReference type="InterPro" id="IPR011009">
    <property type="entry name" value="Kinase-like_dom_sf"/>
</dbReference>
<evidence type="ECO:0000313" key="8">
    <source>
        <dbReference type="EMBL" id="EKX37443.1"/>
    </source>
</evidence>
<dbReference type="GO" id="GO:0005524">
    <property type="term" value="F:ATP binding"/>
    <property type="evidence" value="ECO:0007669"/>
    <property type="project" value="UniProtKB-KW"/>
</dbReference>
<dbReference type="PANTHER" id="PTHR24353">
    <property type="entry name" value="CYCLIC NUCLEOTIDE-DEPENDENT PROTEIN KINASE"/>
    <property type="match status" value="1"/>
</dbReference>
<evidence type="ECO:0000256" key="3">
    <source>
        <dbReference type="ARBA" id="ARBA00022741"/>
    </source>
</evidence>
<evidence type="ECO:0000256" key="5">
    <source>
        <dbReference type="ARBA" id="ARBA00022840"/>
    </source>
</evidence>
<keyword evidence="10" id="KW-1185">Reference proteome</keyword>
<dbReference type="RefSeq" id="XP_005824423.1">
    <property type="nucleotide sequence ID" value="XM_005824366.1"/>
</dbReference>
<dbReference type="AlphaFoldDB" id="L1IMD8"/>
<feature type="compositionally biased region" description="Basic and acidic residues" evidence="6">
    <location>
        <begin position="77"/>
        <end position="87"/>
    </location>
</feature>
<keyword evidence="5" id="KW-0067">ATP-binding</keyword>
<dbReference type="InterPro" id="IPR000719">
    <property type="entry name" value="Prot_kinase_dom"/>
</dbReference>
<dbReference type="HOGENOM" id="CLU_524252_0_0_1"/>
<organism evidence="8">
    <name type="scientific">Guillardia theta (strain CCMP2712)</name>
    <name type="common">Cryptophyte</name>
    <dbReference type="NCBI Taxonomy" id="905079"/>
    <lineage>
        <taxon>Eukaryota</taxon>
        <taxon>Cryptophyceae</taxon>
        <taxon>Pyrenomonadales</taxon>
        <taxon>Geminigeraceae</taxon>
        <taxon>Guillardia</taxon>
    </lineage>
</organism>
<dbReference type="EMBL" id="JH993059">
    <property type="protein sequence ID" value="EKX37443.1"/>
    <property type="molecule type" value="Genomic_DNA"/>
</dbReference>
<dbReference type="EnsemblProtists" id="EKX37443">
    <property type="protein sequence ID" value="EKX37443"/>
    <property type="gene ID" value="GUITHDRAFT_145000"/>
</dbReference>
<evidence type="ECO:0000313" key="10">
    <source>
        <dbReference type="Proteomes" id="UP000011087"/>
    </source>
</evidence>
<dbReference type="SMART" id="SM00220">
    <property type="entry name" value="S_TKc"/>
    <property type="match status" value="1"/>
</dbReference>
<dbReference type="eggNOG" id="KOG0616">
    <property type="taxonomic scope" value="Eukaryota"/>
</dbReference>
<dbReference type="Gene3D" id="3.30.200.20">
    <property type="entry name" value="Phosphorylase Kinase, domain 1"/>
    <property type="match status" value="1"/>
</dbReference>
<keyword evidence="1" id="KW-0723">Serine/threonine-protein kinase</keyword>
<keyword evidence="4" id="KW-0418">Kinase</keyword>